<reference evidence="1" key="1">
    <citation type="submission" date="2013-11" db="EMBL/GenBank/DDBJ databases">
        <title>Genome sequence of the fusiform rust pathogen reveals effectors for host alternation and coevolution with pine.</title>
        <authorList>
            <consortium name="DOE Joint Genome Institute"/>
            <person name="Smith K."/>
            <person name="Pendleton A."/>
            <person name="Kubisiak T."/>
            <person name="Anderson C."/>
            <person name="Salamov A."/>
            <person name="Aerts A."/>
            <person name="Riley R."/>
            <person name="Clum A."/>
            <person name="Lindquist E."/>
            <person name="Ence D."/>
            <person name="Campbell M."/>
            <person name="Kronenberg Z."/>
            <person name="Feau N."/>
            <person name="Dhillon B."/>
            <person name="Hamelin R."/>
            <person name="Burleigh J."/>
            <person name="Smith J."/>
            <person name="Yandell M."/>
            <person name="Nelson C."/>
            <person name="Grigoriev I."/>
            <person name="Davis J."/>
        </authorList>
    </citation>
    <scope>NUCLEOTIDE SEQUENCE</scope>
    <source>
        <strain evidence="1">G11</strain>
    </source>
</reference>
<accession>A0A9P6NJ08</accession>
<keyword evidence="2" id="KW-1185">Reference proteome</keyword>
<dbReference type="AlphaFoldDB" id="A0A9P6NJ08"/>
<comment type="caution">
    <text evidence="1">The sequence shown here is derived from an EMBL/GenBank/DDBJ whole genome shotgun (WGS) entry which is preliminary data.</text>
</comment>
<dbReference type="EMBL" id="MU167255">
    <property type="protein sequence ID" value="KAG0146879.1"/>
    <property type="molecule type" value="Genomic_DNA"/>
</dbReference>
<organism evidence="1 2">
    <name type="scientific">Cronartium quercuum f. sp. fusiforme G11</name>
    <dbReference type="NCBI Taxonomy" id="708437"/>
    <lineage>
        <taxon>Eukaryota</taxon>
        <taxon>Fungi</taxon>
        <taxon>Dikarya</taxon>
        <taxon>Basidiomycota</taxon>
        <taxon>Pucciniomycotina</taxon>
        <taxon>Pucciniomycetes</taxon>
        <taxon>Pucciniales</taxon>
        <taxon>Coleosporiaceae</taxon>
        <taxon>Cronartium</taxon>
    </lineage>
</organism>
<proteinExistence type="predicted"/>
<name>A0A9P6NJ08_9BASI</name>
<protein>
    <submittedName>
        <fullName evidence="1">Uncharacterized protein</fullName>
    </submittedName>
</protein>
<dbReference type="Proteomes" id="UP000886653">
    <property type="component" value="Unassembled WGS sequence"/>
</dbReference>
<sequence>MKPLVIRYLGEHWLPSRRILQNTPTGLRYSGVPMNKRLDLTRNTMASSTQTMHTTLEAHAPKKPEEYQQIASHSFEGLASSDLSFVQVLMKGIPKKISWILEDRGGGSTSEISSSRKSVSSSRKKFFVMPGLGSACTGRMPSFKCTPIAPTEPSSQNHSGLSQSGTAHFLSESQVSDLKTWLVLFIRRAVGRIEENGNGAVGKVKVYMMIGTFRPLAAKQGGAAQDEVPVSGLGGPLGCLGDGMKRQIPVNSS</sequence>
<gene>
    <name evidence="1" type="ORF">CROQUDRAFT_106881</name>
</gene>
<evidence type="ECO:0000313" key="1">
    <source>
        <dbReference type="EMBL" id="KAG0146879.1"/>
    </source>
</evidence>
<evidence type="ECO:0000313" key="2">
    <source>
        <dbReference type="Proteomes" id="UP000886653"/>
    </source>
</evidence>